<sequence length="290" mass="33701">MKKVFVVLLFSVTYFQAQNTENNELLQKCSKEFDSKICLSDKDQDGTAFYLDHCPEVYGSQDNNGCPWPDSDGDGVLDKEDACPTLAGLPELNGCPSNKKDCTKIAKRNRIRFEQFKTDYEHIDNIYSLINMQVIHDVINSVSKKELAGSQNYIYLKFIKTPIYCGTGNTCYDTFSEDSYNFLISKFWNRTAIEYILKKYQKDIVISTVFLPDLDHEYRTMMGSDLFDYLIQYIDPKTRKVTVPAKERSTLMNAIPIVVNFITPYKIELSHTKNTKVYEYRNNQWELQKK</sequence>
<evidence type="ECO:0000313" key="1">
    <source>
        <dbReference type="EMBL" id="SHF46261.1"/>
    </source>
</evidence>
<dbReference type="InterPro" id="IPR028974">
    <property type="entry name" value="TSP_type-3_rpt"/>
</dbReference>
<gene>
    <name evidence="1" type="ORF">SAMN02787073_2391</name>
</gene>
<dbReference type="RefSeq" id="WP_139259878.1">
    <property type="nucleotide sequence ID" value="NZ_FQVE01000002.1"/>
</dbReference>
<proteinExistence type="predicted"/>
<dbReference type="SUPFAM" id="SSF103647">
    <property type="entry name" value="TSP type-3 repeat"/>
    <property type="match status" value="1"/>
</dbReference>
<evidence type="ECO:0000313" key="2">
    <source>
        <dbReference type="Proteomes" id="UP000184108"/>
    </source>
</evidence>
<accession>A0A1M5BV80</accession>
<organism evidence="1 2">
    <name type="scientific">Chryseobacterium vrystaatense</name>
    <dbReference type="NCBI Taxonomy" id="307480"/>
    <lineage>
        <taxon>Bacteria</taxon>
        <taxon>Pseudomonadati</taxon>
        <taxon>Bacteroidota</taxon>
        <taxon>Flavobacteriia</taxon>
        <taxon>Flavobacteriales</taxon>
        <taxon>Weeksellaceae</taxon>
        <taxon>Chryseobacterium group</taxon>
        <taxon>Chryseobacterium</taxon>
    </lineage>
</organism>
<dbReference type="Gene3D" id="4.10.1080.10">
    <property type="entry name" value="TSP type-3 repeat"/>
    <property type="match status" value="1"/>
</dbReference>
<reference evidence="2" key="1">
    <citation type="submission" date="2016-11" db="EMBL/GenBank/DDBJ databases">
        <authorList>
            <person name="Varghese N."/>
            <person name="Submissions S."/>
        </authorList>
    </citation>
    <scope>NUCLEOTIDE SEQUENCE [LARGE SCALE GENOMIC DNA]</scope>
    <source>
        <strain evidence="2">YR203</strain>
    </source>
</reference>
<protein>
    <recommendedName>
        <fullName evidence="3">Thrombospondin type 3 repeat-containing protein</fullName>
    </recommendedName>
</protein>
<dbReference type="EMBL" id="FQVE01000002">
    <property type="protein sequence ID" value="SHF46261.1"/>
    <property type="molecule type" value="Genomic_DNA"/>
</dbReference>
<name>A0A1M5BV80_9FLAO</name>
<dbReference type="Proteomes" id="UP000184108">
    <property type="component" value="Unassembled WGS sequence"/>
</dbReference>
<dbReference type="GO" id="GO:0005509">
    <property type="term" value="F:calcium ion binding"/>
    <property type="evidence" value="ECO:0007669"/>
    <property type="project" value="InterPro"/>
</dbReference>
<dbReference type="AlphaFoldDB" id="A0A1M5BV80"/>
<evidence type="ECO:0008006" key="3">
    <source>
        <dbReference type="Google" id="ProtNLM"/>
    </source>
</evidence>